<keyword evidence="2" id="KW-1185">Reference proteome</keyword>
<dbReference type="Proteomes" id="UP000182241">
    <property type="component" value="Unassembled WGS sequence"/>
</dbReference>
<gene>
    <name evidence="1" type="ORF">SAMN04489793_3081</name>
</gene>
<protein>
    <submittedName>
        <fullName evidence="1">Uncharacterized protein</fullName>
    </submittedName>
</protein>
<name>A0A1H4UYE7_TSUTY</name>
<evidence type="ECO:0000313" key="2">
    <source>
        <dbReference type="Proteomes" id="UP000182241"/>
    </source>
</evidence>
<dbReference type="STRING" id="57704.SAMN04489793_3081"/>
<dbReference type="AlphaFoldDB" id="A0A1H4UYE7"/>
<proteinExistence type="predicted"/>
<reference evidence="2" key="1">
    <citation type="submission" date="2016-10" db="EMBL/GenBank/DDBJ databases">
        <authorList>
            <person name="Varghese N."/>
            <person name="Submissions S."/>
        </authorList>
    </citation>
    <scope>NUCLEOTIDE SEQUENCE [LARGE SCALE GENOMIC DNA]</scope>
    <source>
        <strain evidence="2">DSM 44234</strain>
    </source>
</reference>
<accession>A0A1H4UYE7</accession>
<dbReference type="EMBL" id="FNSA01000003">
    <property type="protein sequence ID" value="SEC73787.1"/>
    <property type="molecule type" value="Genomic_DNA"/>
</dbReference>
<sequence length="71" mass="7768">MASPFVFVWHVVPNDPTGGIEDELIAYPADDVTAALSRTWLARRGIPFSARPLGRFSRSEYAAARAEFEGG</sequence>
<organism evidence="1 2">
    <name type="scientific">Tsukamurella tyrosinosolvens</name>
    <dbReference type="NCBI Taxonomy" id="57704"/>
    <lineage>
        <taxon>Bacteria</taxon>
        <taxon>Bacillati</taxon>
        <taxon>Actinomycetota</taxon>
        <taxon>Actinomycetes</taxon>
        <taxon>Mycobacteriales</taxon>
        <taxon>Tsukamurellaceae</taxon>
        <taxon>Tsukamurella</taxon>
    </lineage>
</organism>
<evidence type="ECO:0000313" key="1">
    <source>
        <dbReference type="EMBL" id="SEC73787.1"/>
    </source>
</evidence>